<keyword evidence="8" id="KW-1185">Reference proteome</keyword>
<proteinExistence type="predicted"/>
<feature type="transmembrane region" description="Helical" evidence="5">
    <location>
        <begin position="114"/>
        <end position="133"/>
    </location>
</feature>
<dbReference type="InterPro" id="IPR011701">
    <property type="entry name" value="MFS"/>
</dbReference>
<dbReference type="PANTHER" id="PTHR23514">
    <property type="entry name" value="BYPASS OF STOP CODON PROTEIN 6"/>
    <property type="match status" value="1"/>
</dbReference>
<dbReference type="PROSITE" id="PS50850">
    <property type="entry name" value="MFS"/>
    <property type="match status" value="1"/>
</dbReference>
<dbReference type="PANTHER" id="PTHR23514:SF13">
    <property type="entry name" value="INNER MEMBRANE PROTEIN YBJJ"/>
    <property type="match status" value="1"/>
</dbReference>
<keyword evidence="4 5" id="KW-0472">Membrane</keyword>
<feature type="domain" description="Major facilitator superfamily (MFS) profile" evidence="6">
    <location>
        <begin position="221"/>
        <end position="398"/>
    </location>
</feature>
<feature type="transmembrane region" description="Helical" evidence="5">
    <location>
        <begin position="316"/>
        <end position="334"/>
    </location>
</feature>
<feature type="transmembrane region" description="Helical" evidence="5">
    <location>
        <begin position="252"/>
        <end position="276"/>
    </location>
</feature>
<name>A0ABW4ZQZ2_9SPHI</name>
<feature type="transmembrane region" description="Helical" evidence="5">
    <location>
        <begin position="288"/>
        <end position="310"/>
    </location>
</feature>
<evidence type="ECO:0000256" key="4">
    <source>
        <dbReference type="ARBA" id="ARBA00023136"/>
    </source>
</evidence>
<evidence type="ECO:0000256" key="3">
    <source>
        <dbReference type="ARBA" id="ARBA00022989"/>
    </source>
</evidence>
<feature type="transmembrane region" description="Helical" evidence="5">
    <location>
        <begin position="220"/>
        <end position="240"/>
    </location>
</feature>
<evidence type="ECO:0000313" key="7">
    <source>
        <dbReference type="EMBL" id="MFD2164563.1"/>
    </source>
</evidence>
<accession>A0ABW4ZQZ2</accession>
<feature type="transmembrane region" description="Helical" evidence="5">
    <location>
        <begin position="91"/>
        <end position="108"/>
    </location>
</feature>
<comment type="caution">
    <text evidence="7">The sequence shown here is derived from an EMBL/GenBank/DDBJ whole genome shotgun (WGS) entry which is preliminary data.</text>
</comment>
<comment type="subcellular location">
    <subcellularLocation>
        <location evidence="1">Membrane</location>
        <topology evidence="1">Multi-pass membrane protein</topology>
    </subcellularLocation>
</comment>
<sequence length="398" mass="43078">MSSSTDTSYLNTDKKLVAGLSPDRIRWAVSLFYFGQGISFASWASRIPDIKQHLNLSDALLGSILLALPLGQLCTMPISGRLVTRFGSGRVLTIAAPLYALALSNLALSTQAWHLSVFLFLFGVIGNMCNIAVNTQGVEAEKLFTKPIMTSFHGAWSIAGFAGALIGLLMINLNIQPYLHFWIITILIWFNVAFNYKYLAPGNNTSNTKVKSGFFIKPEGTLLQLGIIGFCCMATEGAMFDWSGVYFADIVQAPASLIALGYASFMIMMALGRFVGDTIILKLGRKRTVQYSGIIMFTGMFISVCFPYIVPATIGFMLVGIGVSSIVPTVYSVAGKNNKVSPGMALTIVSSVSYFGFLMGPPLIGYISELSDLRYSYAIIGCFGLLVSFLATKITALD</sequence>
<evidence type="ECO:0000256" key="1">
    <source>
        <dbReference type="ARBA" id="ARBA00004141"/>
    </source>
</evidence>
<protein>
    <submittedName>
        <fullName evidence="7">MFS transporter</fullName>
    </submittedName>
</protein>
<gene>
    <name evidence="7" type="ORF">ACFSJU_19310</name>
</gene>
<feature type="transmembrane region" description="Helical" evidence="5">
    <location>
        <begin position="346"/>
        <end position="367"/>
    </location>
</feature>
<feature type="transmembrane region" description="Helical" evidence="5">
    <location>
        <begin position="154"/>
        <end position="173"/>
    </location>
</feature>
<dbReference type="SUPFAM" id="SSF103473">
    <property type="entry name" value="MFS general substrate transporter"/>
    <property type="match status" value="1"/>
</dbReference>
<organism evidence="7 8">
    <name type="scientific">Paradesertivirga mongoliensis</name>
    <dbReference type="NCBI Taxonomy" id="2100740"/>
    <lineage>
        <taxon>Bacteria</taxon>
        <taxon>Pseudomonadati</taxon>
        <taxon>Bacteroidota</taxon>
        <taxon>Sphingobacteriia</taxon>
        <taxon>Sphingobacteriales</taxon>
        <taxon>Sphingobacteriaceae</taxon>
        <taxon>Paradesertivirga</taxon>
    </lineage>
</organism>
<dbReference type="InterPro" id="IPR051788">
    <property type="entry name" value="MFS_Transporter"/>
</dbReference>
<dbReference type="Proteomes" id="UP001597387">
    <property type="component" value="Unassembled WGS sequence"/>
</dbReference>
<reference evidence="8" key="1">
    <citation type="journal article" date="2019" name="Int. J. Syst. Evol. Microbiol.">
        <title>The Global Catalogue of Microorganisms (GCM) 10K type strain sequencing project: providing services to taxonomists for standard genome sequencing and annotation.</title>
        <authorList>
            <consortium name="The Broad Institute Genomics Platform"/>
            <consortium name="The Broad Institute Genome Sequencing Center for Infectious Disease"/>
            <person name="Wu L."/>
            <person name="Ma J."/>
        </authorList>
    </citation>
    <scope>NUCLEOTIDE SEQUENCE [LARGE SCALE GENOMIC DNA]</scope>
    <source>
        <strain evidence="8">KCTC 42217</strain>
    </source>
</reference>
<feature type="transmembrane region" description="Helical" evidence="5">
    <location>
        <begin position="373"/>
        <end position="392"/>
    </location>
</feature>
<keyword evidence="3 5" id="KW-1133">Transmembrane helix</keyword>
<dbReference type="EMBL" id="JBHUHZ010000006">
    <property type="protein sequence ID" value="MFD2164563.1"/>
    <property type="molecule type" value="Genomic_DNA"/>
</dbReference>
<evidence type="ECO:0000256" key="2">
    <source>
        <dbReference type="ARBA" id="ARBA00022692"/>
    </source>
</evidence>
<dbReference type="Gene3D" id="1.20.1250.20">
    <property type="entry name" value="MFS general substrate transporter like domains"/>
    <property type="match status" value="2"/>
</dbReference>
<dbReference type="Pfam" id="PF07690">
    <property type="entry name" value="MFS_1"/>
    <property type="match status" value="1"/>
</dbReference>
<dbReference type="InterPro" id="IPR036259">
    <property type="entry name" value="MFS_trans_sf"/>
</dbReference>
<evidence type="ECO:0000256" key="5">
    <source>
        <dbReference type="SAM" id="Phobius"/>
    </source>
</evidence>
<dbReference type="CDD" id="cd17393">
    <property type="entry name" value="MFS_MosC_like"/>
    <property type="match status" value="1"/>
</dbReference>
<dbReference type="InterPro" id="IPR020846">
    <property type="entry name" value="MFS_dom"/>
</dbReference>
<feature type="transmembrane region" description="Helical" evidence="5">
    <location>
        <begin position="179"/>
        <end position="199"/>
    </location>
</feature>
<evidence type="ECO:0000313" key="8">
    <source>
        <dbReference type="Proteomes" id="UP001597387"/>
    </source>
</evidence>
<evidence type="ECO:0000259" key="6">
    <source>
        <dbReference type="PROSITE" id="PS50850"/>
    </source>
</evidence>
<dbReference type="RefSeq" id="WP_255901620.1">
    <property type="nucleotide sequence ID" value="NZ_JAFMZO010000002.1"/>
</dbReference>
<keyword evidence="2 5" id="KW-0812">Transmembrane</keyword>